<organism evidence="3 4">
    <name type="scientific">Sus scrofa</name>
    <name type="common">Pig</name>
    <dbReference type="NCBI Taxonomy" id="9823"/>
    <lineage>
        <taxon>Eukaryota</taxon>
        <taxon>Metazoa</taxon>
        <taxon>Chordata</taxon>
        <taxon>Craniata</taxon>
        <taxon>Vertebrata</taxon>
        <taxon>Euteleostomi</taxon>
        <taxon>Mammalia</taxon>
        <taxon>Eutheria</taxon>
        <taxon>Laurasiatheria</taxon>
        <taxon>Artiodactyla</taxon>
        <taxon>Suina</taxon>
        <taxon>Suidae</taxon>
        <taxon>Sus</taxon>
    </lineage>
</organism>
<dbReference type="InterPro" id="IPR018154">
    <property type="entry name" value="TLV/ENV_coat_polyprotein"/>
</dbReference>
<reference evidence="4" key="1">
    <citation type="submission" date="2017-08" db="EMBL/GenBank/DDBJ databases">
        <title>USMARCv1.0.</title>
        <authorList>
            <person name="Hannum G.I."/>
            <person name="Koren S."/>
            <person name="Schroeder S.G."/>
            <person name="Chin S.C."/>
            <person name="Nonneman D.J."/>
            <person name="Becker S.A."/>
            <person name="Rosen B.D."/>
            <person name="Bickhart D.M."/>
            <person name="Putnam N.H."/>
            <person name="Green R.E."/>
            <person name="Tuggle C.K."/>
            <person name="Liu H."/>
            <person name="Rohrer G.A."/>
            <person name="Warr A."/>
            <person name="Hall R."/>
            <person name="Kim K."/>
            <person name="Hume D.A."/>
            <person name="Talbot R."/>
            <person name="Chow W."/>
            <person name="Howe K."/>
            <person name="Schwartz A.S."/>
            <person name="Watson M."/>
            <person name="Archibald A.L."/>
            <person name="Phillippy A.M."/>
            <person name="Smith T.P.L."/>
        </authorList>
    </citation>
    <scope>NUCLEOTIDE SEQUENCE [LARGE SCALE GENOMIC DNA]</scope>
</reference>
<proteinExistence type="predicted"/>
<dbReference type="PANTHER" id="PTHR10424">
    <property type="entry name" value="VIRAL ENVELOPE PROTEIN"/>
    <property type="match status" value="1"/>
</dbReference>
<feature type="region of interest" description="Disordered" evidence="2">
    <location>
        <begin position="247"/>
        <end position="292"/>
    </location>
</feature>
<dbReference type="Gene3D" id="3.90.310.10">
    <property type="entry name" value="ENV polyprotein, receptor-binding domain"/>
    <property type="match status" value="1"/>
</dbReference>
<evidence type="ECO:0000313" key="3">
    <source>
        <dbReference type="Ensembl" id="ENSSSCP00070001453.1"/>
    </source>
</evidence>
<sequence>MHPMLSWRHLPTRGGEPKRLRIPLSFASIAWFLTLTITPQASSKRLIDSSNPHRPLSLTWLIIDPDTGVTVNSTRGVAPRGTWWPELHFCLRLINPAVKSTPPNLVRSYGFYCCPGTEKEKYCGGSGESFCRRWSCVTSNDGDWKWPISLQDRVKFSFVNSGPGKYKAMKLYKDKSCSPSDLDYLKISFTEKGKQENIQKWINGMSWGIVFYKYGGGAGSTLTIRLRIETGTEPPVAVGPDKILAEQGPPALEPPHNLPVPQLTSLRPDITQPPSNGTTGLIPTNTPRNSPGVPVKTGQRLFSLIQGAFQAINSTDPDATSSCWLCLSSGPPYYEGMAKEGKFNVTKEHRNQCTWGSRNKLTLTEVSGKGTCIGKAPPSHQHLCYSTVVYEQASENQYLVPGYNRWWACNTGLTPCVSTSVFNQSKDFCVMVQIVPRVYYHPEEVVLDEYDYRYNRPKREPVSLTLAVMLGLGTAVGVGTGTAALITGPQQLEKGLGELHAAMTEDLRALEEAVSNLEESLTSLSEVVLQNRRGLDLLFLREGGLCAALKEECCFYVDHSGAIRDSMSKLRERLERRRREREADQGWFEGWFNRSPWMTTLLSALTGPLVVLLLLLTVGPCLINRFVAFVRERVSAVQIMVLRQQYQGLLSQGETDL</sequence>
<reference evidence="3" key="2">
    <citation type="submission" date="2025-08" db="UniProtKB">
        <authorList>
            <consortium name="Ensembl"/>
        </authorList>
    </citation>
    <scope>IDENTIFICATION</scope>
</reference>
<dbReference type="InterPro" id="IPR008981">
    <property type="entry name" value="FMuLV_rcpt-bd"/>
</dbReference>
<keyword evidence="1" id="KW-0175">Coiled coil</keyword>
<dbReference type="Ensembl" id="ENSSSCT00070001722.1">
    <property type="protein sequence ID" value="ENSSSCP00070001453.1"/>
    <property type="gene ID" value="ENSSSCG00070000905.1"/>
</dbReference>
<dbReference type="AlphaFoldDB" id="A0A4X1SHW3"/>
<feature type="compositionally biased region" description="Polar residues" evidence="2">
    <location>
        <begin position="272"/>
        <end position="289"/>
    </location>
</feature>
<dbReference type="Proteomes" id="UP000314985">
    <property type="component" value="Unassembled WGS sequence"/>
</dbReference>
<evidence type="ECO:0000256" key="2">
    <source>
        <dbReference type="SAM" id="MobiDB-lite"/>
    </source>
</evidence>
<dbReference type="SUPFAM" id="SSF49830">
    <property type="entry name" value="ENV polyprotein, receptor-binding domain"/>
    <property type="match status" value="1"/>
</dbReference>
<dbReference type="CDD" id="cd09851">
    <property type="entry name" value="HTLV-1-like_HR1-HR2"/>
    <property type="match status" value="1"/>
</dbReference>
<evidence type="ECO:0008006" key="5">
    <source>
        <dbReference type="Google" id="ProtNLM"/>
    </source>
</evidence>
<protein>
    <recommendedName>
        <fullName evidence="5">Envelope protein</fullName>
    </recommendedName>
</protein>
<dbReference type="SUPFAM" id="SSF58069">
    <property type="entry name" value="Virus ectodomain"/>
    <property type="match status" value="1"/>
</dbReference>
<dbReference type="Gene3D" id="1.10.287.210">
    <property type="match status" value="1"/>
</dbReference>
<dbReference type="Pfam" id="PF00429">
    <property type="entry name" value="TLV_coat"/>
    <property type="match status" value="1"/>
</dbReference>
<accession>A0A4X1SHW3</accession>
<name>A0A4X1SHW3_PIG</name>
<evidence type="ECO:0000256" key="1">
    <source>
        <dbReference type="SAM" id="Coils"/>
    </source>
</evidence>
<evidence type="ECO:0000313" key="4">
    <source>
        <dbReference type="Proteomes" id="UP000314985"/>
    </source>
</evidence>
<dbReference type="PANTHER" id="PTHR10424:SF82">
    <property type="entry name" value="ENVELOPE GLYCOPROTEIN-RELATED"/>
    <property type="match status" value="1"/>
</dbReference>
<feature type="coiled-coil region" evidence="1">
    <location>
        <begin position="500"/>
        <end position="527"/>
    </location>
</feature>